<sequence length="405" mass="45165">MNKSLLECPPIEQLHAWDDPYLLKQAPFLQRFDVWKASSPTEKEHLKRRKQFVKDLRAAGVEQVLQLWVDSAFNEINEFTNKGKKVVADRSMLALFVDIQWALAKGNPKEALDFLKSEYRKRKFQCTPVPEYRPPISERPVASTYPRTSAAKRGARVDLRKDNKRFKAESKTRKTNCEPEIIAPSASCAKSSETKSSAPADLRTARCRSHNGTIPSPQPQQSQTLSSLLEEEAPRRKRNRGRKKAVNAGTNTVHTPRGTLPATSTQARGPEAQNPLSPLSGLPPIDSQNTPEDAPFATKPKEEQLDPTDLMMAPTYDTNNDIFRIHQHTYNPPATSIQGTSSGPWISPPVEVSDGHYSDSEATLIENPGSRDSVQEVGALSRRSRNPSHFQISQPNPMSPIGCKK</sequence>
<dbReference type="Proteomes" id="UP001213000">
    <property type="component" value="Unassembled WGS sequence"/>
</dbReference>
<evidence type="ECO:0000256" key="1">
    <source>
        <dbReference type="SAM" id="MobiDB-lite"/>
    </source>
</evidence>
<evidence type="ECO:0000313" key="3">
    <source>
        <dbReference type="Proteomes" id="UP001213000"/>
    </source>
</evidence>
<organism evidence="2 3">
    <name type="scientific">Leucocoprinus birnbaumii</name>
    <dbReference type="NCBI Taxonomy" id="56174"/>
    <lineage>
        <taxon>Eukaryota</taxon>
        <taxon>Fungi</taxon>
        <taxon>Dikarya</taxon>
        <taxon>Basidiomycota</taxon>
        <taxon>Agaricomycotina</taxon>
        <taxon>Agaricomycetes</taxon>
        <taxon>Agaricomycetidae</taxon>
        <taxon>Agaricales</taxon>
        <taxon>Agaricineae</taxon>
        <taxon>Agaricaceae</taxon>
        <taxon>Leucocoprinus</taxon>
    </lineage>
</organism>
<gene>
    <name evidence="2" type="ORF">NP233_g4443</name>
</gene>
<proteinExistence type="predicted"/>
<feature type="compositionally biased region" description="Low complexity" evidence="1">
    <location>
        <begin position="219"/>
        <end position="228"/>
    </location>
</feature>
<accession>A0AAD5VXE5</accession>
<reference evidence="2" key="1">
    <citation type="submission" date="2022-07" db="EMBL/GenBank/DDBJ databases">
        <title>Genome Sequence of Leucocoprinus birnbaumii.</title>
        <authorList>
            <person name="Buettner E."/>
        </authorList>
    </citation>
    <scope>NUCLEOTIDE SEQUENCE</scope>
    <source>
        <strain evidence="2">VT141</strain>
    </source>
</reference>
<comment type="caution">
    <text evidence="2">The sequence shown here is derived from an EMBL/GenBank/DDBJ whole genome shotgun (WGS) entry which is preliminary data.</text>
</comment>
<keyword evidence="3" id="KW-1185">Reference proteome</keyword>
<feature type="compositionally biased region" description="Basic and acidic residues" evidence="1">
    <location>
        <begin position="155"/>
        <end position="177"/>
    </location>
</feature>
<feature type="region of interest" description="Disordered" evidence="1">
    <location>
        <begin position="207"/>
        <end position="300"/>
    </location>
</feature>
<name>A0AAD5VXE5_9AGAR</name>
<feature type="compositionally biased region" description="Basic residues" evidence="1">
    <location>
        <begin position="235"/>
        <end position="245"/>
    </location>
</feature>
<feature type="region of interest" description="Disordered" evidence="1">
    <location>
        <begin position="355"/>
        <end position="405"/>
    </location>
</feature>
<dbReference type="AlphaFoldDB" id="A0AAD5VXE5"/>
<dbReference type="EMBL" id="JANIEX010000240">
    <property type="protein sequence ID" value="KAJ3570386.1"/>
    <property type="molecule type" value="Genomic_DNA"/>
</dbReference>
<evidence type="ECO:0000313" key="2">
    <source>
        <dbReference type="EMBL" id="KAJ3570386.1"/>
    </source>
</evidence>
<protein>
    <submittedName>
        <fullName evidence="2">Uncharacterized protein</fullName>
    </submittedName>
</protein>
<feature type="compositionally biased region" description="Polar residues" evidence="1">
    <location>
        <begin position="387"/>
        <end position="396"/>
    </location>
</feature>
<feature type="region of interest" description="Disordered" evidence="1">
    <location>
        <begin position="135"/>
        <end position="178"/>
    </location>
</feature>